<organism evidence="2 3">
    <name type="scientific">Cupriavidus necator</name>
    <name type="common">Alcaligenes eutrophus</name>
    <name type="synonym">Ralstonia eutropha</name>
    <dbReference type="NCBI Taxonomy" id="106590"/>
    <lineage>
        <taxon>Bacteria</taxon>
        <taxon>Pseudomonadati</taxon>
        <taxon>Pseudomonadota</taxon>
        <taxon>Betaproteobacteria</taxon>
        <taxon>Burkholderiales</taxon>
        <taxon>Burkholderiaceae</taxon>
        <taxon>Cupriavidus</taxon>
    </lineage>
</organism>
<evidence type="ECO:0000313" key="3">
    <source>
        <dbReference type="Proteomes" id="UP000253501"/>
    </source>
</evidence>
<proteinExistence type="predicted"/>
<dbReference type="PANTHER" id="PTHR40260">
    <property type="entry name" value="BLR8190 PROTEIN"/>
    <property type="match status" value="1"/>
</dbReference>
<dbReference type="PANTHER" id="PTHR40260:SF2">
    <property type="entry name" value="BLR8190 PROTEIN"/>
    <property type="match status" value="1"/>
</dbReference>
<protein>
    <submittedName>
        <fullName evidence="2">EthD family reductase</fullName>
    </submittedName>
</protein>
<accession>A0A367PB09</accession>
<dbReference type="EMBL" id="QDHA01000084">
    <property type="protein sequence ID" value="RCJ05048.1"/>
    <property type="molecule type" value="Genomic_DNA"/>
</dbReference>
<comment type="caution">
    <text evidence="2">The sequence shown here is derived from an EMBL/GenBank/DDBJ whole genome shotgun (WGS) entry which is preliminary data.</text>
</comment>
<dbReference type="Pfam" id="PF07110">
    <property type="entry name" value="EthD"/>
    <property type="match status" value="1"/>
</dbReference>
<dbReference type="SUPFAM" id="SSF54909">
    <property type="entry name" value="Dimeric alpha+beta barrel"/>
    <property type="match status" value="1"/>
</dbReference>
<dbReference type="GO" id="GO:0016491">
    <property type="term" value="F:oxidoreductase activity"/>
    <property type="evidence" value="ECO:0007669"/>
    <property type="project" value="InterPro"/>
</dbReference>
<name>A0A367PB09_CUPNE</name>
<reference evidence="2 3" key="1">
    <citation type="submission" date="2018-04" db="EMBL/GenBank/DDBJ databases">
        <title>Cupriavidus necator CR12 genome sequencing and assembly.</title>
        <authorList>
            <person name="Ben Fekih I."/>
            <person name="Mazhar H.S."/>
            <person name="Bello S.K."/>
            <person name="Rensing C."/>
        </authorList>
    </citation>
    <scope>NUCLEOTIDE SEQUENCE [LARGE SCALE GENOMIC DNA]</scope>
    <source>
        <strain evidence="2 3">CR12</strain>
    </source>
</reference>
<evidence type="ECO:0000313" key="2">
    <source>
        <dbReference type="EMBL" id="RCJ05048.1"/>
    </source>
</evidence>
<sequence>MIKVSVFYPNHDGSTFDLAYYLDEHMPMVRRLLGDACKRSEVEEGLAGGAPGQPPNYRAAAHMYFDSVDAFQAAFGPHANTILADVPNYTNIAPMLQISAVRA</sequence>
<dbReference type="Gene3D" id="3.30.70.100">
    <property type="match status" value="1"/>
</dbReference>
<dbReference type="RefSeq" id="WP_114134840.1">
    <property type="nucleotide sequence ID" value="NZ_CP068436.1"/>
</dbReference>
<feature type="domain" description="EthD" evidence="1">
    <location>
        <begin position="19"/>
        <end position="90"/>
    </location>
</feature>
<evidence type="ECO:0000259" key="1">
    <source>
        <dbReference type="Pfam" id="PF07110"/>
    </source>
</evidence>
<dbReference type="AlphaFoldDB" id="A0A367PB09"/>
<gene>
    <name evidence="2" type="ORF">DDK22_28590</name>
</gene>
<dbReference type="NCBIfam" id="TIGR02118">
    <property type="entry name" value="EthD family reductase"/>
    <property type="match status" value="1"/>
</dbReference>
<dbReference type="InterPro" id="IPR011008">
    <property type="entry name" value="Dimeric_a/b-barrel"/>
</dbReference>
<dbReference type="Proteomes" id="UP000253501">
    <property type="component" value="Unassembled WGS sequence"/>
</dbReference>
<dbReference type="InterPro" id="IPR009799">
    <property type="entry name" value="EthD_dom"/>
</dbReference>